<feature type="region of interest" description="Disordered" evidence="1">
    <location>
        <begin position="79"/>
        <end position="139"/>
    </location>
</feature>
<dbReference type="EMBL" id="RPFW01000007">
    <property type="protein sequence ID" value="TVZ01225.1"/>
    <property type="molecule type" value="Genomic_DNA"/>
</dbReference>
<gene>
    <name evidence="2" type="ORF">EAS64_33645</name>
</gene>
<dbReference type="RefSeq" id="WP_145859614.1">
    <property type="nucleotide sequence ID" value="NZ_RPFW01000007.1"/>
</dbReference>
<sequence>MSITETYDSPAALEAAVLPEPEEPLSVSFKTQRGTLISVRGRNAPEWADRLAMISAPIGEEGESVLDMIAAIDATLAGSSASSDSAPFNGGQQQQEVTPPCPDCGGRTEKREGTSKSTGKPYKGFFCSVNRDHKPNFVR</sequence>
<feature type="compositionally biased region" description="Basic and acidic residues" evidence="1">
    <location>
        <begin position="130"/>
        <end position="139"/>
    </location>
</feature>
<protein>
    <submittedName>
        <fullName evidence="2">Uncharacterized protein</fullName>
    </submittedName>
</protein>
<name>A0A6P2BSV2_9ACTN</name>
<proteinExistence type="predicted"/>
<evidence type="ECO:0000313" key="2">
    <source>
        <dbReference type="EMBL" id="TVZ01225.1"/>
    </source>
</evidence>
<evidence type="ECO:0000256" key="1">
    <source>
        <dbReference type="SAM" id="MobiDB-lite"/>
    </source>
</evidence>
<organism evidence="2 3">
    <name type="scientific">Trebonia kvetii</name>
    <dbReference type="NCBI Taxonomy" id="2480626"/>
    <lineage>
        <taxon>Bacteria</taxon>
        <taxon>Bacillati</taxon>
        <taxon>Actinomycetota</taxon>
        <taxon>Actinomycetes</taxon>
        <taxon>Streptosporangiales</taxon>
        <taxon>Treboniaceae</taxon>
        <taxon>Trebonia</taxon>
    </lineage>
</organism>
<dbReference type="AlphaFoldDB" id="A0A6P2BSV2"/>
<comment type="caution">
    <text evidence="2">The sequence shown here is derived from an EMBL/GenBank/DDBJ whole genome shotgun (WGS) entry which is preliminary data.</text>
</comment>
<dbReference type="OrthoDB" id="4629068at2"/>
<evidence type="ECO:0000313" key="3">
    <source>
        <dbReference type="Proteomes" id="UP000460272"/>
    </source>
</evidence>
<keyword evidence="3" id="KW-1185">Reference proteome</keyword>
<dbReference type="Proteomes" id="UP000460272">
    <property type="component" value="Unassembled WGS sequence"/>
</dbReference>
<reference evidence="2 3" key="1">
    <citation type="submission" date="2018-11" db="EMBL/GenBank/DDBJ databases">
        <title>Trebonia kvetii gen.nov., sp.nov., a novel acidophilic actinobacterium, and proposal of the new actinobacterial family Treboniaceae fam. nov.</title>
        <authorList>
            <person name="Rapoport D."/>
            <person name="Sagova-Mareckova M."/>
            <person name="Sedlacek I."/>
            <person name="Provaznik J."/>
            <person name="Kralova S."/>
            <person name="Pavlinic D."/>
            <person name="Benes V."/>
            <person name="Kopecky J."/>
        </authorList>
    </citation>
    <scope>NUCLEOTIDE SEQUENCE [LARGE SCALE GENOMIC DNA]</scope>
    <source>
        <strain evidence="2 3">15Tr583</strain>
    </source>
</reference>
<accession>A0A6P2BSV2</accession>
<feature type="compositionally biased region" description="Polar residues" evidence="1">
    <location>
        <begin position="79"/>
        <end position="97"/>
    </location>
</feature>